<dbReference type="PATRIC" id="fig|700598.3.peg.7433"/>
<evidence type="ECO:0000256" key="3">
    <source>
        <dbReference type="ARBA" id="ARBA00012662"/>
    </source>
</evidence>
<dbReference type="HOGENOM" id="CLU_002934_0_3_10"/>
<dbReference type="InterPro" id="IPR013780">
    <property type="entry name" value="Glyco_hydro_b"/>
</dbReference>
<sequence>MSMPFFTKIKKEKRCMKRLIVVLICTVQYIMAWAQHDVVKDGEASEYNLNKPEREEWLRNAPGGLFIHFSVDAQLGIVISHSLVGASDDYVNRFFNELPATFNPARFNPEEIATLAKLAGMKYIMFTTKHHSGFCMWDTKSTGFNIMNTPYHKDLLKEFVDATRKAGLQVGFYFSPEDFHFLHTHNMLISRDNVVMNEPVKKEFDEFTRTQCEELMTNYGKIDLLFIDGEPKEVVKATCWKLQPDILITRGALKTTEQMLPGVTIQKPWLSCITIGTAWQFQPTNERYKSGTNLIELLIEARSKGGSLLLNTGPKPNGELVADQEDRLREMAAWYFINREAVDSVHPWVISREKNIWFTTAANKQTLYAIITGLPGWVEGEQKSFTLHSVKATANTIISVLGQNGIIQEYKPGKNVRPSFKQTDTGLVVSVFRTQRIYDDHKWPNPAVIKIENIQPAIEPVQVVTLDARSSATAMVLSGKVLNFKPATPMKARFYYRPYHGQIEDLYTGPWIKSTTAPIDKDGNFSGTINGLQKGQQYEYKAVAEYSGIELEGDKKLWHP</sequence>
<feature type="domain" description="Glycoside hydrolase family 29 N-terminal" evidence="8">
    <location>
        <begin position="42"/>
        <end position="339"/>
    </location>
</feature>
<dbReference type="KEGG" id="nko:Niako_7262"/>
<dbReference type="GO" id="GO:0006004">
    <property type="term" value="P:fucose metabolic process"/>
    <property type="evidence" value="ECO:0007669"/>
    <property type="project" value="InterPro"/>
</dbReference>
<keyword evidence="5 9" id="KW-0378">Hydrolase</keyword>
<evidence type="ECO:0000256" key="6">
    <source>
        <dbReference type="ARBA" id="ARBA00023295"/>
    </source>
</evidence>
<dbReference type="InterPro" id="IPR000933">
    <property type="entry name" value="Glyco_hydro_29"/>
</dbReference>
<evidence type="ECO:0000256" key="1">
    <source>
        <dbReference type="ARBA" id="ARBA00004071"/>
    </source>
</evidence>
<dbReference type="EMBL" id="CP003178">
    <property type="protein sequence ID" value="AEW03478.1"/>
    <property type="molecule type" value="Genomic_DNA"/>
</dbReference>
<dbReference type="eggNOG" id="COG3669">
    <property type="taxonomic scope" value="Bacteria"/>
</dbReference>
<dbReference type="GO" id="GO:0004560">
    <property type="term" value="F:alpha-L-fucosidase activity"/>
    <property type="evidence" value="ECO:0007669"/>
    <property type="project" value="InterPro"/>
</dbReference>
<accession>G8TBH8</accession>
<dbReference type="GO" id="GO:0005764">
    <property type="term" value="C:lysosome"/>
    <property type="evidence" value="ECO:0007669"/>
    <property type="project" value="TreeGrafter"/>
</dbReference>
<proteinExistence type="inferred from homology"/>
<dbReference type="Gene3D" id="3.20.20.80">
    <property type="entry name" value="Glycosidases"/>
    <property type="match status" value="1"/>
</dbReference>
<evidence type="ECO:0000313" key="9">
    <source>
        <dbReference type="EMBL" id="AEW03478.1"/>
    </source>
</evidence>
<dbReference type="STRING" id="700598.Niako_7262"/>
<evidence type="ECO:0000256" key="5">
    <source>
        <dbReference type="ARBA" id="ARBA00022801"/>
    </source>
</evidence>
<organism evidence="9 10">
    <name type="scientific">Niastella koreensis (strain DSM 17620 / KACC 11465 / NBRC 106392 / GR20-10)</name>
    <dbReference type="NCBI Taxonomy" id="700598"/>
    <lineage>
        <taxon>Bacteria</taxon>
        <taxon>Pseudomonadati</taxon>
        <taxon>Bacteroidota</taxon>
        <taxon>Chitinophagia</taxon>
        <taxon>Chitinophagales</taxon>
        <taxon>Chitinophagaceae</taxon>
        <taxon>Niastella</taxon>
    </lineage>
</organism>
<feature type="chain" id="PRO_5003517381" description="alpha-L-fucosidase" evidence="7">
    <location>
        <begin position="35"/>
        <end position="560"/>
    </location>
</feature>
<dbReference type="SMART" id="SM00812">
    <property type="entry name" value="Alpha_L_fucos"/>
    <property type="match status" value="1"/>
</dbReference>
<feature type="signal peptide" evidence="7">
    <location>
        <begin position="1"/>
        <end position="34"/>
    </location>
</feature>
<dbReference type="SUPFAM" id="SSF51445">
    <property type="entry name" value="(Trans)glycosidases"/>
    <property type="match status" value="1"/>
</dbReference>
<evidence type="ECO:0000256" key="7">
    <source>
        <dbReference type="SAM" id="SignalP"/>
    </source>
</evidence>
<dbReference type="EC" id="3.2.1.51" evidence="3"/>
<reference evidence="9 10" key="1">
    <citation type="submission" date="2011-12" db="EMBL/GenBank/DDBJ databases">
        <title>The complete genome of Niastella koreensis GR20-10.</title>
        <authorList>
            <consortium name="US DOE Joint Genome Institute (JGI-PGF)"/>
            <person name="Lucas S."/>
            <person name="Han J."/>
            <person name="Lapidus A."/>
            <person name="Bruce D."/>
            <person name="Goodwin L."/>
            <person name="Pitluck S."/>
            <person name="Peters L."/>
            <person name="Kyrpides N."/>
            <person name="Mavromatis K."/>
            <person name="Ivanova N."/>
            <person name="Mikhailova N."/>
            <person name="Davenport K."/>
            <person name="Saunders E."/>
            <person name="Detter J.C."/>
            <person name="Tapia R."/>
            <person name="Han C."/>
            <person name="Land M."/>
            <person name="Hauser L."/>
            <person name="Markowitz V."/>
            <person name="Cheng J.-F."/>
            <person name="Hugenholtz P."/>
            <person name="Woyke T."/>
            <person name="Wu D."/>
            <person name="Tindall B."/>
            <person name="Pomrenke H."/>
            <person name="Brambilla E."/>
            <person name="Klenk H.-P."/>
            <person name="Eisen J.A."/>
        </authorList>
    </citation>
    <scope>NUCLEOTIDE SEQUENCE [LARGE SCALE GENOMIC DNA]</scope>
    <source>
        <strain evidence="10">DSM 17620 / KACC 11465 / NBRC 106392 / GR20-10</strain>
    </source>
</reference>
<dbReference type="InterPro" id="IPR017853">
    <property type="entry name" value="GH"/>
</dbReference>
<protein>
    <recommendedName>
        <fullName evidence="3">alpha-L-fucosidase</fullName>
        <ecNumber evidence="3">3.2.1.51</ecNumber>
    </recommendedName>
</protein>
<comment type="similarity">
    <text evidence="2">Belongs to the glycosyl hydrolase 29 family.</text>
</comment>
<dbReference type="GO" id="GO:0016139">
    <property type="term" value="P:glycoside catabolic process"/>
    <property type="evidence" value="ECO:0007669"/>
    <property type="project" value="TreeGrafter"/>
</dbReference>
<dbReference type="AlphaFoldDB" id="G8TBH8"/>
<dbReference type="InterPro" id="IPR016286">
    <property type="entry name" value="FUC_metazoa-typ"/>
</dbReference>
<dbReference type="PANTHER" id="PTHR10030:SF37">
    <property type="entry name" value="ALPHA-L-FUCOSIDASE-RELATED"/>
    <property type="match status" value="1"/>
</dbReference>
<dbReference type="PANTHER" id="PTHR10030">
    <property type="entry name" value="ALPHA-L-FUCOSIDASE"/>
    <property type="match status" value="1"/>
</dbReference>
<keyword evidence="6" id="KW-0326">Glycosidase</keyword>
<evidence type="ECO:0000256" key="4">
    <source>
        <dbReference type="ARBA" id="ARBA00022729"/>
    </source>
</evidence>
<dbReference type="PRINTS" id="PR00741">
    <property type="entry name" value="GLHYDRLASE29"/>
</dbReference>
<evidence type="ECO:0000256" key="2">
    <source>
        <dbReference type="ARBA" id="ARBA00007951"/>
    </source>
</evidence>
<comment type="function">
    <text evidence="1">Alpha-L-fucosidase is responsible for hydrolyzing the alpha-1,6-linked fucose joined to the reducing-end N-acetylglucosamine of the carbohydrate moieties of glycoproteins.</text>
</comment>
<evidence type="ECO:0000259" key="8">
    <source>
        <dbReference type="Pfam" id="PF01120"/>
    </source>
</evidence>
<name>G8TBH8_NIAKG</name>
<dbReference type="Proteomes" id="UP000005438">
    <property type="component" value="Chromosome"/>
</dbReference>
<dbReference type="InterPro" id="IPR057739">
    <property type="entry name" value="Glyco_hydro_29_N"/>
</dbReference>
<dbReference type="Gene3D" id="2.60.40.1180">
    <property type="entry name" value="Golgi alpha-mannosidase II"/>
    <property type="match status" value="1"/>
</dbReference>
<keyword evidence="4 7" id="KW-0732">Signal</keyword>
<gene>
    <name evidence="9" type="ordered locus">Niako_7262</name>
</gene>
<dbReference type="Pfam" id="PF01120">
    <property type="entry name" value="Alpha_L_fucos"/>
    <property type="match status" value="1"/>
</dbReference>
<evidence type="ECO:0000313" key="10">
    <source>
        <dbReference type="Proteomes" id="UP000005438"/>
    </source>
</evidence>